<evidence type="ECO:0000256" key="3">
    <source>
        <dbReference type="PROSITE-ProRule" id="PRU00284"/>
    </source>
</evidence>
<keyword evidence="6" id="KW-0812">Transmembrane</keyword>
<evidence type="ECO:0000256" key="6">
    <source>
        <dbReference type="SAM" id="Phobius"/>
    </source>
</evidence>
<protein>
    <submittedName>
        <fullName evidence="9">Chemotaxis protein</fullName>
    </submittedName>
</protein>
<evidence type="ECO:0000256" key="4">
    <source>
        <dbReference type="SAM" id="Coils"/>
    </source>
</evidence>
<evidence type="ECO:0000256" key="2">
    <source>
        <dbReference type="ARBA" id="ARBA00029447"/>
    </source>
</evidence>
<keyword evidence="10" id="KW-1185">Reference proteome</keyword>
<dbReference type="InterPro" id="IPR003660">
    <property type="entry name" value="HAMP_dom"/>
</dbReference>
<keyword evidence="6" id="KW-0472">Membrane</keyword>
<reference evidence="9 10" key="1">
    <citation type="submission" date="2018-10" db="EMBL/GenBank/DDBJ databases">
        <title>Natrarchaeobius chitinivorans gen. nov., sp. nov., and Natrarchaeobius haloalkaliphilus sp. nov., alkaliphilic, chitin-utilizing haloarchaea from hypersaline alkaline lakes.</title>
        <authorList>
            <person name="Sorokin D.Y."/>
            <person name="Elcheninov A.G."/>
            <person name="Kostrikina N.A."/>
            <person name="Bale N.J."/>
            <person name="Sinninghe Damste J.S."/>
            <person name="Khijniak T.V."/>
            <person name="Kublanov I.V."/>
            <person name="Toshchakov S.V."/>
        </authorList>
    </citation>
    <scope>NUCLEOTIDE SEQUENCE [LARGE SCALE GENOMIC DNA]</scope>
    <source>
        <strain evidence="9 10">AArcht7</strain>
    </source>
</reference>
<dbReference type="PANTHER" id="PTHR32089">
    <property type="entry name" value="METHYL-ACCEPTING CHEMOTAXIS PROTEIN MCPB"/>
    <property type="match status" value="1"/>
</dbReference>
<dbReference type="SMART" id="SM00283">
    <property type="entry name" value="MA"/>
    <property type="match status" value="1"/>
</dbReference>
<evidence type="ECO:0000313" key="10">
    <source>
        <dbReference type="Proteomes" id="UP000281431"/>
    </source>
</evidence>
<dbReference type="GO" id="GO:0016020">
    <property type="term" value="C:membrane"/>
    <property type="evidence" value="ECO:0007669"/>
    <property type="project" value="InterPro"/>
</dbReference>
<dbReference type="PROSITE" id="PS50885">
    <property type="entry name" value="HAMP"/>
    <property type="match status" value="1"/>
</dbReference>
<gene>
    <name evidence="9" type="ORF">EA472_06195</name>
</gene>
<dbReference type="PRINTS" id="PR00260">
    <property type="entry name" value="CHEMTRNSDUCR"/>
</dbReference>
<evidence type="ECO:0000256" key="5">
    <source>
        <dbReference type="SAM" id="MobiDB-lite"/>
    </source>
</evidence>
<dbReference type="EMBL" id="REFZ01000003">
    <property type="protein sequence ID" value="RQH01893.1"/>
    <property type="molecule type" value="Genomic_DNA"/>
</dbReference>
<feature type="transmembrane region" description="Helical" evidence="6">
    <location>
        <begin position="53"/>
        <end position="72"/>
    </location>
</feature>
<comment type="caution">
    <text evidence="9">The sequence shown here is derived from an EMBL/GenBank/DDBJ whole genome shotgun (WGS) entry which is preliminary data.</text>
</comment>
<organism evidence="9 10">
    <name type="scientific">Natrarchaeobius chitinivorans</name>
    <dbReference type="NCBI Taxonomy" id="1679083"/>
    <lineage>
        <taxon>Archaea</taxon>
        <taxon>Methanobacteriati</taxon>
        <taxon>Methanobacteriota</taxon>
        <taxon>Stenosarchaea group</taxon>
        <taxon>Halobacteria</taxon>
        <taxon>Halobacteriales</taxon>
        <taxon>Natrialbaceae</taxon>
        <taxon>Natrarchaeobius</taxon>
    </lineage>
</organism>
<evidence type="ECO:0000259" key="7">
    <source>
        <dbReference type="PROSITE" id="PS50111"/>
    </source>
</evidence>
<dbReference type="Proteomes" id="UP000281431">
    <property type="component" value="Unassembled WGS sequence"/>
</dbReference>
<evidence type="ECO:0000256" key="1">
    <source>
        <dbReference type="ARBA" id="ARBA00023224"/>
    </source>
</evidence>
<dbReference type="SUPFAM" id="SSF58104">
    <property type="entry name" value="Methyl-accepting chemotaxis protein (MCP) signaling domain"/>
    <property type="match status" value="1"/>
</dbReference>
<dbReference type="OrthoDB" id="8523at2157"/>
<name>A0A3N6NQ34_NATCH</name>
<dbReference type="Pfam" id="PF00015">
    <property type="entry name" value="MCPsignal"/>
    <property type="match status" value="1"/>
</dbReference>
<dbReference type="Gene3D" id="1.10.287.950">
    <property type="entry name" value="Methyl-accepting chemotaxis protein"/>
    <property type="match status" value="1"/>
</dbReference>
<dbReference type="CDD" id="cd11386">
    <property type="entry name" value="MCP_signal"/>
    <property type="match status" value="1"/>
</dbReference>
<dbReference type="AlphaFoldDB" id="A0A3N6NQ34"/>
<dbReference type="GO" id="GO:0004888">
    <property type="term" value="F:transmembrane signaling receptor activity"/>
    <property type="evidence" value="ECO:0007669"/>
    <property type="project" value="InterPro"/>
</dbReference>
<feature type="coiled-coil region" evidence="4">
    <location>
        <begin position="292"/>
        <end position="326"/>
    </location>
</feature>
<keyword evidence="4" id="KW-0175">Coiled coil</keyword>
<feature type="transmembrane region" description="Helical" evidence="6">
    <location>
        <begin position="20"/>
        <end position="41"/>
    </location>
</feature>
<keyword evidence="1 3" id="KW-0807">Transducer</keyword>
<feature type="region of interest" description="Disordered" evidence="5">
    <location>
        <begin position="500"/>
        <end position="541"/>
    </location>
</feature>
<comment type="similarity">
    <text evidence="2">Belongs to the methyl-accepting chemotaxis (MCP) protein family.</text>
</comment>
<dbReference type="GO" id="GO:0006935">
    <property type="term" value="P:chemotaxis"/>
    <property type="evidence" value="ECO:0007669"/>
    <property type="project" value="InterPro"/>
</dbReference>
<dbReference type="InterPro" id="IPR004090">
    <property type="entry name" value="Chemotax_Me-accpt_rcpt"/>
</dbReference>
<evidence type="ECO:0000313" key="9">
    <source>
        <dbReference type="EMBL" id="RQH01893.1"/>
    </source>
</evidence>
<sequence>MSAVGSRSSLPSAVQSDRPVGFALVAVVAGLLAVGGATVALEGVTTAELSVAVLGVAATGITAMALAAGSAAKTAQYERDELYRVIGELRDRTARLDRGDVGVGFDVYADVDGVDELEALGDHLASIRGRLAENRRTDRSLSELERTVSEHAEVTRAVADGDLTRRFEPQGSHERIDELARNSNELLAEIEGAFSTLQTFSGDVVTYSRELNVSVETVRREGERTSEMLSSVVDDTDAQNEQLRTVTAEMESLSTTIEEIAATATEVADVADRTARVGDEGSRSAAAAIEGMDVIDEETERTLAEIEALEDDAERIDELVDSISEIAEQTNLLALNANIEASRSVDGGRGFGAVADEIKALSEEVYDSVQDVEERLEALRERALSAGTEVRTSRERIESSVTDVSDAARALDEIAELAERTNEGVQEISAATQQQASSTQEVVAMIEDAGERSEETAATAGTAVRRASAQADALAHVAESATVLTEQAAELNRRLEEYATDRGYDLPEARTAGGVDPESVSTAGPVPESIGDGSRDPPSAR</sequence>
<dbReference type="InterPro" id="IPR004089">
    <property type="entry name" value="MCPsignal_dom"/>
</dbReference>
<evidence type="ECO:0000259" key="8">
    <source>
        <dbReference type="PROSITE" id="PS50885"/>
    </source>
</evidence>
<dbReference type="PANTHER" id="PTHR32089:SF112">
    <property type="entry name" value="LYSOZYME-LIKE PROTEIN-RELATED"/>
    <property type="match status" value="1"/>
</dbReference>
<feature type="coiled-coil region" evidence="4">
    <location>
        <begin position="362"/>
        <end position="389"/>
    </location>
</feature>
<dbReference type="PROSITE" id="PS50111">
    <property type="entry name" value="CHEMOTAXIS_TRANSDUC_2"/>
    <property type="match status" value="1"/>
</dbReference>
<keyword evidence="6" id="KW-1133">Transmembrane helix</keyword>
<dbReference type="GO" id="GO:0007165">
    <property type="term" value="P:signal transduction"/>
    <property type="evidence" value="ECO:0007669"/>
    <property type="project" value="UniProtKB-KW"/>
</dbReference>
<feature type="domain" description="Methyl-accepting transducer" evidence="7">
    <location>
        <begin position="214"/>
        <end position="450"/>
    </location>
</feature>
<feature type="domain" description="HAMP" evidence="8">
    <location>
        <begin position="142"/>
        <end position="195"/>
    </location>
</feature>
<proteinExistence type="inferred from homology"/>
<accession>A0A3N6NQ34</accession>